<accession>A0ABM8D4U3</accession>
<dbReference type="EMBL" id="AP026978">
    <property type="protein sequence ID" value="BDU02433.1"/>
    <property type="molecule type" value="Genomic_DNA"/>
</dbReference>
<dbReference type="NCBIfam" id="TIGR02122">
    <property type="entry name" value="TRAP_TAXI"/>
    <property type="match status" value="1"/>
</dbReference>
<dbReference type="PROSITE" id="PS51257">
    <property type="entry name" value="PROKAR_LIPOPROTEIN"/>
    <property type="match status" value="1"/>
</dbReference>
<evidence type="ECO:0000313" key="1">
    <source>
        <dbReference type="EMBL" id="BDU02433.1"/>
    </source>
</evidence>
<name>A0ABM8D4U3_9NOCA</name>
<dbReference type="PROSITE" id="PS51318">
    <property type="entry name" value="TAT"/>
    <property type="match status" value="1"/>
</dbReference>
<dbReference type="InterPro" id="IPR011852">
    <property type="entry name" value="TRAP_TAXI"/>
</dbReference>
<dbReference type="Pfam" id="PF16868">
    <property type="entry name" value="NMT1_3"/>
    <property type="match status" value="1"/>
</dbReference>
<protein>
    <submittedName>
        <fullName evidence="1">C4-dicarboxylate ABC transporter substrate-binding protein</fullName>
    </submittedName>
</protein>
<reference evidence="1 2" key="1">
    <citation type="submission" date="2022-11" db="EMBL/GenBank/DDBJ databases">
        <title>Genome Sequencing of Nocardia sp. ON39_IFM12276 and assembly.</title>
        <authorList>
            <person name="Shimojima M."/>
            <person name="Toyokawa M."/>
            <person name="Uesaka K."/>
        </authorList>
    </citation>
    <scope>NUCLEOTIDE SEQUENCE [LARGE SCALE GENOMIC DNA]</scope>
    <source>
        <strain evidence="1 2">IFM 12276</strain>
    </source>
</reference>
<dbReference type="PANTHER" id="PTHR42941">
    <property type="entry name" value="SLL1037 PROTEIN"/>
    <property type="match status" value="1"/>
</dbReference>
<dbReference type="PANTHER" id="PTHR42941:SF1">
    <property type="entry name" value="SLL1037 PROTEIN"/>
    <property type="match status" value="1"/>
</dbReference>
<dbReference type="Gene3D" id="3.40.190.10">
    <property type="entry name" value="Periplasmic binding protein-like II"/>
    <property type="match status" value="2"/>
</dbReference>
<dbReference type="RefSeq" id="WP_281875494.1">
    <property type="nucleotide sequence ID" value="NZ_AP026978.1"/>
</dbReference>
<proteinExistence type="predicted"/>
<dbReference type="Proteomes" id="UP001317870">
    <property type="component" value="Chromosome"/>
</dbReference>
<organism evidence="1 2">
    <name type="scientific">Nocardia sputorum</name>
    <dbReference type="NCBI Taxonomy" id="2984338"/>
    <lineage>
        <taxon>Bacteria</taxon>
        <taxon>Bacillati</taxon>
        <taxon>Actinomycetota</taxon>
        <taxon>Actinomycetes</taxon>
        <taxon>Mycobacteriales</taxon>
        <taxon>Nocardiaceae</taxon>
        <taxon>Nocardia</taxon>
    </lineage>
</organism>
<gene>
    <name evidence="1" type="ORF">IFM12276_54610</name>
</gene>
<evidence type="ECO:0000313" key="2">
    <source>
        <dbReference type="Proteomes" id="UP001317870"/>
    </source>
</evidence>
<sequence length="311" mass="31618">MTGREPIGRRGIGRRGFLALAVAAGAAGCAPSGRGATVRLASGEVGGFYHAFAGLLGLAAADIGDVRIERVTTSGSQANLALLARGEVDAALTLADSVRDSAGQMFALGRVYENYLQLVVRSDSPIGSVADLRGTRVSLGAEGSGAALTGERILRVAGLDPGIDVAIVHRPLTAAVAALDAGDVDALLWAGGVPTALLAVPSRMRLVDLGELATPMRELFGPVYDRVAIPADAYPGGAAVHTIGVANLLLAAGGMPDEVAASIVELLVWHADALVPTEAAGTQFLDGRSLISTGSIPLHPGAAAVYRRWHG</sequence>
<keyword evidence="2" id="KW-1185">Reference proteome</keyword>
<dbReference type="InterPro" id="IPR006311">
    <property type="entry name" value="TAT_signal"/>
</dbReference>
<dbReference type="SUPFAM" id="SSF53850">
    <property type="entry name" value="Periplasmic binding protein-like II"/>
    <property type="match status" value="1"/>
</dbReference>